<dbReference type="InterPro" id="IPR029044">
    <property type="entry name" value="Nucleotide-diphossugar_trans"/>
</dbReference>
<evidence type="ECO:0000256" key="1">
    <source>
        <dbReference type="SAM" id="Coils"/>
    </source>
</evidence>
<dbReference type="SUPFAM" id="SSF53335">
    <property type="entry name" value="S-adenosyl-L-methionine-dependent methyltransferases"/>
    <property type="match status" value="1"/>
</dbReference>
<protein>
    <submittedName>
        <fullName evidence="4">Methyltransferase, FkbM family</fullName>
    </submittedName>
</protein>
<dbReference type="Gene3D" id="3.40.50.2000">
    <property type="entry name" value="Glycogen Phosphorylase B"/>
    <property type="match status" value="1"/>
</dbReference>
<dbReference type="CDD" id="cd01635">
    <property type="entry name" value="Glycosyltransferase_GTB-type"/>
    <property type="match status" value="1"/>
</dbReference>
<proteinExistence type="predicted"/>
<comment type="caution">
    <text evidence="4">The sequence shown here is derived from an EMBL/GenBank/DDBJ whole genome shotgun (WGS) entry which is preliminary data.</text>
</comment>
<dbReference type="EMBL" id="JAMTCP010000028">
    <property type="protein sequence ID" value="MCP2260554.1"/>
    <property type="molecule type" value="Genomic_DNA"/>
</dbReference>
<name>A0ABT1HYE9_STRSD</name>
<evidence type="ECO:0000313" key="4">
    <source>
        <dbReference type="EMBL" id="MCP2260554.1"/>
    </source>
</evidence>
<dbReference type="Proteomes" id="UP001205311">
    <property type="component" value="Unassembled WGS sequence"/>
</dbReference>
<keyword evidence="5" id="KW-1185">Reference proteome</keyword>
<evidence type="ECO:0000313" key="5">
    <source>
        <dbReference type="Proteomes" id="UP001205311"/>
    </source>
</evidence>
<evidence type="ECO:0000259" key="3">
    <source>
        <dbReference type="Pfam" id="PF05050"/>
    </source>
</evidence>
<dbReference type="InterPro" id="IPR006342">
    <property type="entry name" value="FkbM_mtfrase"/>
</dbReference>
<feature type="region of interest" description="Disordered" evidence="2">
    <location>
        <begin position="792"/>
        <end position="811"/>
    </location>
</feature>
<dbReference type="SUPFAM" id="SSF53756">
    <property type="entry name" value="UDP-Glycosyltransferase/glycogen phosphorylase"/>
    <property type="match status" value="1"/>
</dbReference>
<dbReference type="GO" id="GO:0032259">
    <property type="term" value="P:methylation"/>
    <property type="evidence" value="ECO:0007669"/>
    <property type="project" value="UniProtKB-KW"/>
</dbReference>
<dbReference type="SUPFAM" id="SSF53448">
    <property type="entry name" value="Nucleotide-diphospho-sugar transferases"/>
    <property type="match status" value="1"/>
</dbReference>
<dbReference type="Gene3D" id="3.90.550.10">
    <property type="entry name" value="Spore Coat Polysaccharide Biosynthesis Protein SpsA, Chain A"/>
    <property type="match status" value="1"/>
</dbReference>
<dbReference type="Pfam" id="PF05050">
    <property type="entry name" value="Methyltransf_21"/>
    <property type="match status" value="1"/>
</dbReference>
<dbReference type="PANTHER" id="PTHR46656:SF3">
    <property type="entry name" value="PUTATIVE-RELATED"/>
    <property type="match status" value="1"/>
</dbReference>
<dbReference type="RefSeq" id="WP_253671404.1">
    <property type="nucleotide sequence ID" value="NZ_JAMTCP010000028.1"/>
</dbReference>
<dbReference type="GO" id="GO:0008168">
    <property type="term" value="F:methyltransferase activity"/>
    <property type="evidence" value="ECO:0007669"/>
    <property type="project" value="UniProtKB-KW"/>
</dbReference>
<dbReference type="PANTHER" id="PTHR46656">
    <property type="entry name" value="PUTATIVE-RELATED"/>
    <property type="match status" value="1"/>
</dbReference>
<gene>
    <name evidence="4" type="ORF">LX15_004272</name>
</gene>
<keyword evidence="4" id="KW-0808">Transferase</keyword>
<organism evidence="4 5">
    <name type="scientific">Streptoalloteichus tenebrarius (strain ATCC 17920 / DSM 40477 / JCM 4838 / CBS 697.72 / NBRC 16177 / NCIMB 11028 / NRRL B-12390 / A12253. 1 / ISP 5477)</name>
    <name type="common">Streptomyces tenebrarius</name>
    <dbReference type="NCBI Taxonomy" id="1933"/>
    <lineage>
        <taxon>Bacteria</taxon>
        <taxon>Bacillati</taxon>
        <taxon>Actinomycetota</taxon>
        <taxon>Actinomycetes</taxon>
        <taxon>Pseudonocardiales</taxon>
        <taxon>Pseudonocardiaceae</taxon>
        <taxon>Streptoalloteichus</taxon>
    </lineage>
</organism>
<feature type="coiled-coil region" evidence="1">
    <location>
        <begin position="886"/>
        <end position="1002"/>
    </location>
</feature>
<dbReference type="NCBIfam" id="TIGR01444">
    <property type="entry name" value="fkbM_fam"/>
    <property type="match status" value="1"/>
</dbReference>
<reference evidence="4 5" key="1">
    <citation type="submission" date="2022-06" db="EMBL/GenBank/DDBJ databases">
        <title>Genomic Encyclopedia of Archaeal and Bacterial Type Strains, Phase II (KMG-II): from individual species to whole genera.</title>
        <authorList>
            <person name="Goeker M."/>
        </authorList>
    </citation>
    <scope>NUCLEOTIDE SEQUENCE [LARGE SCALE GENOMIC DNA]</scope>
    <source>
        <strain evidence="4 5">DSM 40477</strain>
    </source>
</reference>
<feature type="domain" description="Methyltransferase FkbM" evidence="3">
    <location>
        <begin position="1063"/>
        <end position="1226"/>
    </location>
</feature>
<keyword evidence="4" id="KW-0489">Methyltransferase</keyword>
<dbReference type="Gene3D" id="3.40.50.150">
    <property type="entry name" value="Vaccinia Virus protein VP39"/>
    <property type="match status" value="1"/>
</dbReference>
<keyword evidence="1" id="KW-0175">Coiled coil</keyword>
<sequence length="1262" mass="141191">MPDQPNGPLLRPDVACTVVARNYLAAARVLATSYLEHHPSHSFVIAVIDGEDGAAQEAPGHHVVGPDWFDIDRDDYHRMATAYTVMELATAVKPFLLRRLRRDARTVTYLDPDIRVFAPFPEVADLAHEHSIVLTPHVLEPIPRDGKEPDEAAIMASGIFNLGFIAVGPGSDGFLDFWAERLRQDAIVAPEQQLFTDQRWVDNVPALFPHHVLRDPGLNVAYWNVYQRPISQDADGVVYAGDSVLKFFHFSGYRPEKPWLLTHHWARRPRTVLSEHPDLKRLCDDYGRALVSAGYGDSVESVPYRFNELPDGTPLTPMMRRVFRSGWVEAERESDDARRTEIPPHPFGEDGGRAFREWLTTPADEQQAVAGLHRWAMAVWASRADLRGTFTHPCGQDAAAFRAWCRTSGVSEKALATWALPEEPEPPRAPEDTFGVNVLGYLTAELGVGEMGRIVHDAITLAEVPVASVVEERTVPNRTALPRPATAGRPRFPVSLLCVNADQTPAMVATHPEVVHDRYRIGLWAWELEDFPSWQHGAFDLVDEIWTISAFCQEAFARHTDKPVKTIPVPVRDPGEPARRVREPGEPVQFLFAFDFNSIGQRKNPWGLVEAFRLAFPGRDDVRLVIKAINGDKNPESRERLRTAVADDPRIELLERYLSVSELDELYARSDCYVSLHRSEGFGLTVAEAMVRGLPVIATEYSSTTEFLDATTGWPVPCRLVPVGKGCHPYPETAVWAEPDLALAAQAMRAVADDPAEAARRGRAAREHILRTRGMDRAARWVRKELERAHETWRERRRPASVPEPEPDPVAPLHEAREALRWRADAQAPSRLPLAPALRRAVLRAIDHYDVHQRKVLGRLTDGVETTLRRLSERLSAVDARSAAAAAEERAARESLQRRIDDLDRAVRRLNQQVPDARRAALRLEADTAELRREVSGRFEALRAEQEVAREEVLDRITELRDRVDAEAKRTFDMFVERDRRADQDELELARLERDLVALHRDAALRHAPLPEGAAVVVTDAGALLLPSDDDVVLPWMEYHRSWETDEAELMARLAEDGDTFIDVGAHVGYHTLRLLRDRDLARVVAVEANPATADLLRRNLDVNLPARLRERVTLVPAAAWDNEGTVRLAHPEENNSGDFRVSAGGDGGVEVPAVRLDDVPELAEGRVGLVKVDLQGRDHRALAGLAEVLRRDLPNVVCEFCPDAIEELGDDPEQVLAGYRALGYVVRGVDGEELPHDKDTVRDARASETGFLTLWLSPAAT</sequence>
<accession>A0ABT1HYE9</accession>
<evidence type="ECO:0000256" key="2">
    <source>
        <dbReference type="SAM" id="MobiDB-lite"/>
    </source>
</evidence>
<dbReference type="InterPro" id="IPR029063">
    <property type="entry name" value="SAM-dependent_MTases_sf"/>
</dbReference>
<dbReference type="Pfam" id="PF20706">
    <property type="entry name" value="GT4-conflict"/>
    <property type="match status" value="1"/>
</dbReference>